<keyword evidence="2" id="KW-0238">DNA-binding</keyword>
<dbReference type="PANTHER" id="PTHR30136">
    <property type="entry name" value="HELIX-TURN-HELIX TRANSCRIPTIONAL REGULATOR, ICLR FAMILY"/>
    <property type="match status" value="1"/>
</dbReference>
<dbReference type="InterPro" id="IPR029016">
    <property type="entry name" value="GAF-like_dom_sf"/>
</dbReference>
<proteinExistence type="predicted"/>
<evidence type="ECO:0000256" key="2">
    <source>
        <dbReference type="ARBA" id="ARBA00023125"/>
    </source>
</evidence>
<evidence type="ECO:0000259" key="4">
    <source>
        <dbReference type="PROSITE" id="PS51077"/>
    </source>
</evidence>
<dbReference type="RefSeq" id="WP_068271409.1">
    <property type="nucleotide sequence ID" value="NZ_LQZG01000001.1"/>
</dbReference>
<dbReference type="SUPFAM" id="SSF55781">
    <property type="entry name" value="GAF domain-like"/>
    <property type="match status" value="1"/>
</dbReference>
<dbReference type="InterPro" id="IPR036390">
    <property type="entry name" value="WH_DNA-bd_sf"/>
</dbReference>
<dbReference type="InterPro" id="IPR036388">
    <property type="entry name" value="WH-like_DNA-bd_sf"/>
</dbReference>
<dbReference type="AlphaFoldDB" id="A0A176QGI7"/>
<gene>
    <name evidence="6" type="ORF">AWH69_03335</name>
</gene>
<dbReference type="InterPro" id="IPR005471">
    <property type="entry name" value="Tscrpt_reg_IclR_N"/>
</dbReference>
<dbReference type="EMBL" id="LQZG01000001">
    <property type="protein sequence ID" value="OAB88823.1"/>
    <property type="molecule type" value="Genomic_DNA"/>
</dbReference>
<organism evidence="6 7">
    <name type="scientific">Janibacter melonis</name>
    <dbReference type="NCBI Taxonomy" id="262209"/>
    <lineage>
        <taxon>Bacteria</taxon>
        <taxon>Bacillati</taxon>
        <taxon>Actinomycetota</taxon>
        <taxon>Actinomycetes</taxon>
        <taxon>Micrococcales</taxon>
        <taxon>Intrasporangiaceae</taxon>
        <taxon>Janibacter</taxon>
    </lineage>
</organism>
<dbReference type="PANTHER" id="PTHR30136:SF34">
    <property type="entry name" value="TRANSCRIPTIONAL REGULATOR"/>
    <property type="match status" value="1"/>
</dbReference>
<evidence type="ECO:0000256" key="3">
    <source>
        <dbReference type="ARBA" id="ARBA00023163"/>
    </source>
</evidence>
<protein>
    <submittedName>
        <fullName evidence="6">IclR family transcriptional regulator</fullName>
    </submittedName>
</protein>
<dbReference type="Pfam" id="PF01614">
    <property type="entry name" value="IclR_C"/>
    <property type="match status" value="1"/>
</dbReference>
<evidence type="ECO:0000259" key="5">
    <source>
        <dbReference type="PROSITE" id="PS51078"/>
    </source>
</evidence>
<keyword evidence="3" id="KW-0804">Transcription</keyword>
<dbReference type="Gene3D" id="1.10.10.10">
    <property type="entry name" value="Winged helix-like DNA-binding domain superfamily/Winged helix DNA-binding domain"/>
    <property type="match status" value="1"/>
</dbReference>
<dbReference type="PROSITE" id="PS51078">
    <property type="entry name" value="ICLR_ED"/>
    <property type="match status" value="1"/>
</dbReference>
<comment type="caution">
    <text evidence="6">The sequence shown here is derived from an EMBL/GenBank/DDBJ whole genome shotgun (WGS) entry which is preliminary data.</text>
</comment>
<dbReference type="Pfam" id="PF09339">
    <property type="entry name" value="HTH_IclR"/>
    <property type="match status" value="1"/>
</dbReference>
<dbReference type="InterPro" id="IPR014757">
    <property type="entry name" value="Tscrpt_reg_IclR_C"/>
</dbReference>
<evidence type="ECO:0000313" key="6">
    <source>
        <dbReference type="EMBL" id="OAB88823.1"/>
    </source>
</evidence>
<feature type="domain" description="IclR-ED" evidence="5">
    <location>
        <begin position="70"/>
        <end position="253"/>
    </location>
</feature>
<dbReference type="SMART" id="SM00346">
    <property type="entry name" value="HTH_ICLR"/>
    <property type="match status" value="1"/>
</dbReference>
<sequence>MAGEDRDEIGSLVKAFALLQVFSAENPRVTITSAAELAGLTRPTARRILITCANHGFVESDGREFWLTPKIMRLGFGYLSALPFWEPAMPKLRALAEEANESTSMAALDGHEIVYLLRQPVRPGLIPLNVGSRLPAHATSLGKALLAFAPAHDVEHFLARAPFEALTPSTITTAEAMRAELERVRSAGYAISDGERELGVRSAAAPVLGRGGVAVAAINISANAVRISHEEMEERLVPLLVRTASLVSEDVRFQGAI</sequence>
<evidence type="ECO:0000313" key="7">
    <source>
        <dbReference type="Proteomes" id="UP000076976"/>
    </source>
</evidence>
<reference evidence="6 7" key="1">
    <citation type="submission" date="2016-01" db="EMBL/GenBank/DDBJ databases">
        <title>Janibacter melonis strain CD11_4 genome sequencing and assembly.</title>
        <authorList>
            <person name="Nair G.R."/>
            <person name="Kaur G."/>
            <person name="Chander A.M."/>
            <person name="Mayilraj S."/>
        </authorList>
    </citation>
    <scope>NUCLEOTIDE SEQUENCE [LARGE SCALE GENOMIC DNA]</scope>
    <source>
        <strain evidence="6 7">CD11-4</strain>
    </source>
</reference>
<dbReference type="GO" id="GO:0003677">
    <property type="term" value="F:DNA binding"/>
    <property type="evidence" value="ECO:0007669"/>
    <property type="project" value="UniProtKB-KW"/>
</dbReference>
<dbReference type="GO" id="GO:0045892">
    <property type="term" value="P:negative regulation of DNA-templated transcription"/>
    <property type="evidence" value="ECO:0007669"/>
    <property type="project" value="TreeGrafter"/>
</dbReference>
<accession>A0A176QGI7</accession>
<keyword evidence="7" id="KW-1185">Reference proteome</keyword>
<dbReference type="Proteomes" id="UP000076976">
    <property type="component" value="Unassembled WGS sequence"/>
</dbReference>
<dbReference type="Gene3D" id="3.30.450.40">
    <property type="match status" value="1"/>
</dbReference>
<dbReference type="GO" id="GO:0003700">
    <property type="term" value="F:DNA-binding transcription factor activity"/>
    <property type="evidence" value="ECO:0007669"/>
    <property type="project" value="TreeGrafter"/>
</dbReference>
<evidence type="ECO:0000256" key="1">
    <source>
        <dbReference type="ARBA" id="ARBA00023015"/>
    </source>
</evidence>
<name>A0A176QGI7_9MICO</name>
<dbReference type="PROSITE" id="PS51077">
    <property type="entry name" value="HTH_ICLR"/>
    <property type="match status" value="1"/>
</dbReference>
<dbReference type="InterPro" id="IPR050707">
    <property type="entry name" value="HTH_MetabolicPath_Reg"/>
</dbReference>
<dbReference type="SUPFAM" id="SSF46785">
    <property type="entry name" value="Winged helix' DNA-binding domain"/>
    <property type="match status" value="1"/>
</dbReference>
<dbReference type="STRING" id="262209.AWH69_03335"/>
<keyword evidence="1" id="KW-0805">Transcription regulation</keyword>
<feature type="domain" description="HTH iclR-type" evidence="4">
    <location>
        <begin position="9"/>
        <end position="69"/>
    </location>
</feature>